<accession>A0ACB8U1L0</accession>
<dbReference type="Proteomes" id="UP001055072">
    <property type="component" value="Unassembled WGS sequence"/>
</dbReference>
<dbReference type="EMBL" id="MU274914">
    <property type="protein sequence ID" value="KAI0088212.1"/>
    <property type="molecule type" value="Genomic_DNA"/>
</dbReference>
<keyword evidence="2" id="KW-1185">Reference proteome</keyword>
<protein>
    <submittedName>
        <fullName evidence="1">NADPH oxidase</fullName>
    </submittedName>
</protein>
<gene>
    <name evidence="1" type="ORF">BDY19DRAFT_949594</name>
</gene>
<name>A0ACB8U1L0_9APHY</name>
<proteinExistence type="predicted"/>
<comment type="caution">
    <text evidence="1">The sequence shown here is derived from an EMBL/GenBank/DDBJ whole genome shotgun (WGS) entry which is preliminary data.</text>
</comment>
<evidence type="ECO:0000313" key="1">
    <source>
        <dbReference type="EMBL" id="KAI0088212.1"/>
    </source>
</evidence>
<evidence type="ECO:0000313" key="2">
    <source>
        <dbReference type="Proteomes" id="UP001055072"/>
    </source>
</evidence>
<reference evidence="1" key="1">
    <citation type="journal article" date="2021" name="Environ. Microbiol.">
        <title>Gene family expansions and transcriptome signatures uncover fungal adaptations to wood decay.</title>
        <authorList>
            <person name="Hage H."/>
            <person name="Miyauchi S."/>
            <person name="Viragh M."/>
            <person name="Drula E."/>
            <person name="Min B."/>
            <person name="Chaduli D."/>
            <person name="Navarro D."/>
            <person name="Favel A."/>
            <person name="Norest M."/>
            <person name="Lesage-Meessen L."/>
            <person name="Balint B."/>
            <person name="Merenyi Z."/>
            <person name="de Eugenio L."/>
            <person name="Morin E."/>
            <person name="Martinez A.T."/>
            <person name="Baldrian P."/>
            <person name="Stursova M."/>
            <person name="Martinez M.J."/>
            <person name="Novotny C."/>
            <person name="Magnuson J.K."/>
            <person name="Spatafora J.W."/>
            <person name="Maurice S."/>
            <person name="Pangilinan J."/>
            <person name="Andreopoulos W."/>
            <person name="LaButti K."/>
            <person name="Hundley H."/>
            <person name="Na H."/>
            <person name="Kuo A."/>
            <person name="Barry K."/>
            <person name="Lipzen A."/>
            <person name="Henrissat B."/>
            <person name="Riley R."/>
            <person name="Ahrendt S."/>
            <person name="Nagy L.G."/>
            <person name="Grigoriev I.V."/>
            <person name="Martin F."/>
            <person name="Rosso M.N."/>
        </authorList>
    </citation>
    <scope>NUCLEOTIDE SEQUENCE</scope>
    <source>
        <strain evidence="1">CBS 384.51</strain>
    </source>
</reference>
<sequence length="603" mass="69253">MASGNRSSGLDFSDGKVPALDQHPDMDRPLGGGQNTYLQRNKTERRRLQGLQRSNTSASVKVAPYVPKTFGEKWNVWMINEGGRRLFFFVWIFLHILVAVFGAFHYQTKDNLTTARATFGVTFTIARTAALVLHVDVIFILLPVCRNFISLLRRTPLNHYIPFDKNITFHKATAWSIVFGSFVHIAAHMVNFAELAMIDPDAKNTGQRIVAFLLANFGTGPGLTGWIMTAALVIMVWYAMEKRRRARFEWFWYSHHLFIVFFINWQLHGMFCMIKPDRPPYCSYNTIGVFWRYWLVGGVIWIFERILREVRSRHRTYIHKVIQHPSMVMELQIKKEKTTTQAGQYIFLSCPEVSYFQWHPFTLTSAPEEDYISVHIRVVGDFTRELAKAVGCDFEKKEKGEKGDVSKVIPPPVNRVLPRVMVDGPFGSASEDFLNYETVLLVGAGIGVTPFASILKSIWYRMNNFNSSKPTRLSKVYFTWVIRDFGSAEWFHSLLQAIEEQDTQNRIEINIYLTAKIKEDDMNNIIVQDVGAEKDAITSLRAPTHFGRPNWDRVFSSIAEKHPETDVGVFFCGPAVLSKTLHTSCNKYSNPKGTRFFFGKENF</sequence>
<organism evidence="1 2">
    <name type="scientific">Irpex rosettiformis</name>
    <dbReference type="NCBI Taxonomy" id="378272"/>
    <lineage>
        <taxon>Eukaryota</taxon>
        <taxon>Fungi</taxon>
        <taxon>Dikarya</taxon>
        <taxon>Basidiomycota</taxon>
        <taxon>Agaricomycotina</taxon>
        <taxon>Agaricomycetes</taxon>
        <taxon>Polyporales</taxon>
        <taxon>Irpicaceae</taxon>
        <taxon>Irpex</taxon>
    </lineage>
</organism>